<keyword evidence="6" id="KW-0347">Helicase</keyword>
<dbReference type="InterPro" id="IPR027417">
    <property type="entry name" value="P-loop_NTPase"/>
</dbReference>
<keyword evidence="3" id="KW-0547">Nucleotide-binding</keyword>
<feature type="domain" description="Helicase ATP-binding" evidence="13">
    <location>
        <begin position="2"/>
        <end position="265"/>
    </location>
</feature>
<keyword evidence="11" id="KW-0234">DNA repair</keyword>
<protein>
    <submittedName>
        <fullName evidence="14">DEAD_2 domain protein</fullName>
    </submittedName>
</protein>
<dbReference type="GO" id="GO:0005524">
    <property type="term" value="F:ATP binding"/>
    <property type="evidence" value="ECO:0007669"/>
    <property type="project" value="UniProtKB-KW"/>
</dbReference>
<dbReference type="GO" id="GO:0016818">
    <property type="term" value="F:hydrolase activity, acting on acid anhydrides, in phosphorus-containing anhydrides"/>
    <property type="evidence" value="ECO:0007669"/>
    <property type="project" value="InterPro"/>
</dbReference>
<evidence type="ECO:0000256" key="4">
    <source>
        <dbReference type="ARBA" id="ARBA00022763"/>
    </source>
</evidence>
<proteinExistence type="predicted"/>
<evidence type="ECO:0000256" key="6">
    <source>
        <dbReference type="ARBA" id="ARBA00022806"/>
    </source>
</evidence>
<dbReference type="PANTHER" id="PTHR11472:SF34">
    <property type="entry name" value="REGULATOR OF TELOMERE ELONGATION HELICASE 1"/>
    <property type="match status" value="1"/>
</dbReference>
<keyword evidence="12" id="KW-0413">Isomerase</keyword>
<organism evidence="14 15">
    <name type="scientific">Candidatus Micrarchaeum acidiphilum ARMAN-2</name>
    <dbReference type="NCBI Taxonomy" id="425595"/>
    <lineage>
        <taxon>Archaea</taxon>
        <taxon>Candidatus Micrarchaeota</taxon>
        <taxon>Candidatus Micrarchaeia</taxon>
        <taxon>Candidatus Micrarchaeales</taxon>
        <taxon>Candidatus Micrarchaeaceae</taxon>
        <taxon>Candidatus Micrarchaeum</taxon>
    </lineage>
</organism>
<dbReference type="GO" id="GO:0043139">
    <property type="term" value="F:5'-3' DNA helicase activity"/>
    <property type="evidence" value="ECO:0007669"/>
    <property type="project" value="UniProtKB-EC"/>
</dbReference>
<dbReference type="InterPro" id="IPR042493">
    <property type="entry name" value="XPD_DNA_FeS"/>
</dbReference>
<dbReference type="Pfam" id="PF06733">
    <property type="entry name" value="DEAD_2"/>
    <property type="match status" value="1"/>
</dbReference>
<evidence type="ECO:0000256" key="11">
    <source>
        <dbReference type="ARBA" id="ARBA00023204"/>
    </source>
</evidence>
<dbReference type="Proteomes" id="UP000332487">
    <property type="component" value="Unassembled WGS sequence"/>
</dbReference>
<reference evidence="14 15" key="1">
    <citation type="journal article" date="2009" name="Genome Biol.">
        <title>Community-wide analysis of microbial genome sequence signatures.</title>
        <authorList>
            <person name="Dick G.J."/>
            <person name="Andersson A.F."/>
            <person name="Baker B.J."/>
            <person name="Simmons S.L."/>
            <person name="Thomas B.C."/>
            <person name="Yelton A.P."/>
            <person name="Banfield J.F."/>
        </authorList>
    </citation>
    <scope>NUCLEOTIDE SEQUENCE [LARGE SCALE GENOMIC DNA]</scope>
    <source>
        <strain evidence="14">ARMAN-2</strain>
    </source>
</reference>
<dbReference type="GO" id="GO:0006281">
    <property type="term" value="P:DNA repair"/>
    <property type="evidence" value="ECO:0007669"/>
    <property type="project" value="UniProtKB-KW"/>
</dbReference>
<keyword evidence="1" id="KW-0004">4Fe-4S</keyword>
<dbReference type="InterPro" id="IPR006554">
    <property type="entry name" value="Helicase-like_DEXD_c2"/>
</dbReference>
<dbReference type="Gene3D" id="1.10.275.40">
    <property type="match status" value="1"/>
</dbReference>
<dbReference type="Pfam" id="PF13307">
    <property type="entry name" value="Helicase_C_2"/>
    <property type="match status" value="1"/>
</dbReference>
<dbReference type="EMBL" id="GG697241">
    <property type="protein sequence ID" value="EET89549.1"/>
    <property type="molecule type" value="Genomic_DNA"/>
</dbReference>
<dbReference type="InterPro" id="IPR045028">
    <property type="entry name" value="DinG/Rad3-like"/>
</dbReference>
<evidence type="ECO:0000256" key="1">
    <source>
        <dbReference type="ARBA" id="ARBA00022485"/>
    </source>
</evidence>
<evidence type="ECO:0000259" key="13">
    <source>
        <dbReference type="PROSITE" id="PS51193"/>
    </source>
</evidence>
<dbReference type="InterPro" id="IPR014013">
    <property type="entry name" value="Helic_SF1/SF2_ATP-bd_DinG/Rad3"/>
</dbReference>
<evidence type="ECO:0000256" key="9">
    <source>
        <dbReference type="ARBA" id="ARBA00023014"/>
    </source>
</evidence>
<reference evidence="14 15" key="2">
    <citation type="journal article" date="2010" name="Proc. Natl. Acad. Sci. U.S.A.">
        <title>Enigmatic, ultrasmall, uncultivated Archaea.</title>
        <authorList>
            <person name="Baker B.J."/>
            <person name="Comolli L.R."/>
            <person name="Dick G.J."/>
            <person name="Hauser L.J."/>
            <person name="Hyatt D."/>
            <person name="Dill B.D."/>
            <person name="Land M.L."/>
            <person name="Verberkmoes N.C."/>
            <person name="Hettich R.L."/>
            <person name="Banfield J.F."/>
        </authorList>
    </citation>
    <scope>NUCLEOTIDE SEQUENCE [LARGE SCALE GENOMIC DNA]</scope>
    <source>
        <strain evidence="14">ARMAN-2</strain>
    </source>
</reference>
<dbReference type="SMART" id="SM00491">
    <property type="entry name" value="HELICc2"/>
    <property type="match status" value="1"/>
</dbReference>
<evidence type="ECO:0000313" key="15">
    <source>
        <dbReference type="Proteomes" id="UP000332487"/>
    </source>
</evidence>
<evidence type="ECO:0000256" key="8">
    <source>
        <dbReference type="ARBA" id="ARBA00023004"/>
    </source>
</evidence>
<keyword evidence="4" id="KW-0227">DNA damage</keyword>
<keyword evidence="7" id="KW-0067">ATP-binding</keyword>
<evidence type="ECO:0000313" key="14">
    <source>
        <dbReference type="EMBL" id="EET89549.1"/>
    </source>
</evidence>
<dbReference type="GO" id="GO:0051539">
    <property type="term" value="F:4 iron, 4 sulfur cluster binding"/>
    <property type="evidence" value="ECO:0007669"/>
    <property type="project" value="UniProtKB-KW"/>
</dbReference>
<keyword evidence="2" id="KW-0479">Metal-binding</keyword>
<dbReference type="AlphaFoldDB" id="C7DHX5"/>
<dbReference type="SMART" id="SM00488">
    <property type="entry name" value="DEXDc2"/>
    <property type="match status" value="1"/>
</dbReference>
<evidence type="ECO:0000256" key="7">
    <source>
        <dbReference type="ARBA" id="ARBA00022840"/>
    </source>
</evidence>
<name>C7DHX5_MICA2</name>
<evidence type="ECO:0000256" key="3">
    <source>
        <dbReference type="ARBA" id="ARBA00022741"/>
    </source>
</evidence>
<dbReference type="PANTHER" id="PTHR11472">
    <property type="entry name" value="DNA REPAIR DEAD HELICASE RAD3/XP-D SUBFAMILY MEMBER"/>
    <property type="match status" value="1"/>
</dbReference>
<dbReference type="GO" id="GO:0003677">
    <property type="term" value="F:DNA binding"/>
    <property type="evidence" value="ECO:0007669"/>
    <property type="project" value="UniProtKB-KW"/>
</dbReference>
<gene>
    <name evidence="14" type="ORF">UNLARM2_0669</name>
</gene>
<evidence type="ECO:0000256" key="2">
    <source>
        <dbReference type="ARBA" id="ARBA00022723"/>
    </source>
</evidence>
<accession>C7DHX5</accession>
<dbReference type="SUPFAM" id="SSF52540">
    <property type="entry name" value="P-loop containing nucleoside triphosphate hydrolases"/>
    <property type="match status" value="1"/>
</dbReference>
<keyword evidence="15" id="KW-1185">Reference proteome</keyword>
<dbReference type="InterPro" id="IPR006555">
    <property type="entry name" value="ATP-dep_Helicase_C"/>
</dbReference>
<dbReference type="Gene3D" id="1.10.30.20">
    <property type="entry name" value="Bacterial XPD DNA helicase, FeS cluster domain"/>
    <property type="match status" value="1"/>
</dbReference>
<keyword evidence="10" id="KW-0238">DNA-binding</keyword>
<sequence>MQKDFLFRFSAPRQYQKEMMQDIYGAVSRGQSILVNAPTGIGKTDAAIGATLTYALKNSKDVFFLTPKISQHKIAMEALRGIREKFGADIRFVDVVGKQNMCANPEINMITGDAFYAACDGLVKRNKCSFFTNSKSIDESALAKLSSLSSQGHNSVFSASYDLGLCPYEATARIAKNANVIIAGYSHILNPYTKQTFLRKIGKSLDNAIIIWDESHNLIDIANSYFSVSLTNRTIDLAQAELARIGSSIDLSYMKFGLSRLRAKMLGAKSESFIGMDDLSMVVPEQTDISEDIEKAGIEYISQTKAKRSSLMHIVKFITSWYHESESSVRIISKMGDGAKLSVNSIYPEESVAILKEAFANVFMSATLDPTKMYADLFSSGNAVMKSYKSPFPEGNRMAFIDESVTTKYESRSVGEYRRIAERIDRVSSIIPGNTAVFFPSFDVMEGVYRYMRPGNIYRQHRNMKSLSIDGVLEKFKKGEKGILLGVAGGSLSEGIDYENNSIKCVIIVGIPLSRPNLLLNAKINYFTKKFGQRGSDYAYFVPAIIKSVQAAGRAIRNEKDRAVLVFMDKRYGWGTYYSLVSNSVKISEIGDYAQHISDFWKKNTEAEISKGNT</sequence>
<keyword evidence="9" id="KW-0411">Iron-sulfur</keyword>
<dbReference type="PROSITE" id="PS51193">
    <property type="entry name" value="HELICASE_ATP_BIND_2"/>
    <property type="match status" value="1"/>
</dbReference>
<keyword evidence="5" id="KW-0378">Hydrolase</keyword>
<evidence type="ECO:0000256" key="12">
    <source>
        <dbReference type="ARBA" id="ARBA00023235"/>
    </source>
</evidence>
<keyword evidence="8" id="KW-0408">Iron</keyword>
<evidence type="ECO:0000256" key="10">
    <source>
        <dbReference type="ARBA" id="ARBA00023125"/>
    </source>
</evidence>
<dbReference type="GO" id="GO:0046872">
    <property type="term" value="F:metal ion binding"/>
    <property type="evidence" value="ECO:0007669"/>
    <property type="project" value="UniProtKB-KW"/>
</dbReference>
<dbReference type="InterPro" id="IPR010614">
    <property type="entry name" value="RAD3-like_helicase_DEAD"/>
</dbReference>
<evidence type="ECO:0000256" key="5">
    <source>
        <dbReference type="ARBA" id="ARBA00022801"/>
    </source>
</evidence>
<dbReference type="Gene3D" id="3.40.50.300">
    <property type="entry name" value="P-loop containing nucleotide triphosphate hydrolases"/>
    <property type="match status" value="2"/>
</dbReference>